<keyword evidence="1" id="KW-1185">Reference proteome</keyword>
<organism evidence="1 2">
    <name type="scientific">Arachis duranensis</name>
    <name type="common">Wild peanut</name>
    <dbReference type="NCBI Taxonomy" id="130453"/>
    <lineage>
        <taxon>Eukaryota</taxon>
        <taxon>Viridiplantae</taxon>
        <taxon>Streptophyta</taxon>
        <taxon>Embryophyta</taxon>
        <taxon>Tracheophyta</taxon>
        <taxon>Spermatophyta</taxon>
        <taxon>Magnoliopsida</taxon>
        <taxon>eudicotyledons</taxon>
        <taxon>Gunneridae</taxon>
        <taxon>Pentapetalae</taxon>
        <taxon>rosids</taxon>
        <taxon>fabids</taxon>
        <taxon>Fabales</taxon>
        <taxon>Fabaceae</taxon>
        <taxon>Papilionoideae</taxon>
        <taxon>50 kb inversion clade</taxon>
        <taxon>dalbergioids sensu lato</taxon>
        <taxon>Dalbergieae</taxon>
        <taxon>Pterocarpus clade</taxon>
        <taxon>Arachis</taxon>
    </lineage>
</organism>
<dbReference type="GeneID" id="107475246"/>
<reference evidence="1" key="1">
    <citation type="journal article" date="2016" name="Nat. Genet.">
        <title>The genome sequences of Arachis duranensis and Arachis ipaensis, the diploid ancestors of cultivated peanut.</title>
        <authorList>
            <person name="Bertioli D.J."/>
            <person name="Cannon S.B."/>
            <person name="Froenicke L."/>
            <person name="Huang G."/>
            <person name="Farmer A.D."/>
            <person name="Cannon E.K."/>
            <person name="Liu X."/>
            <person name="Gao D."/>
            <person name="Clevenger J."/>
            <person name="Dash S."/>
            <person name="Ren L."/>
            <person name="Moretzsohn M.C."/>
            <person name="Shirasawa K."/>
            <person name="Huang W."/>
            <person name="Vidigal B."/>
            <person name="Abernathy B."/>
            <person name="Chu Y."/>
            <person name="Niederhuth C.E."/>
            <person name="Umale P."/>
            <person name="Araujo A.C."/>
            <person name="Kozik A."/>
            <person name="Kim K.D."/>
            <person name="Burow M.D."/>
            <person name="Varshney R.K."/>
            <person name="Wang X."/>
            <person name="Zhang X."/>
            <person name="Barkley N."/>
            <person name="Guimaraes P.M."/>
            <person name="Isobe S."/>
            <person name="Guo B."/>
            <person name="Liao B."/>
            <person name="Stalker H.T."/>
            <person name="Schmitz R.J."/>
            <person name="Scheffler B.E."/>
            <person name="Leal-Bertioli S.C."/>
            <person name="Xun X."/>
            <person name="Jackson S.A."/>
            <person name="Michelmore R."/>
            <person name="Ozias-Akins P."/>
        </authorList>
    </citation>
    <scope>NUCLEOTIDE SEQUENCE [LARGE SCALE GENOMIC DNA]</scope>
    <source>
        <strain evidence="1">cv. V14167</strain>
    </source>
</reference>
<accession>A0A6P4CFH1</accession>
<reference evidence="2" key="2">
    <citation type="submission" date="2025-08" db="UniProtKB">
        <authorList>
            <consortium name="RefSeq"/>
        </authorList>
    </citation>
    <scope>IDENTIFICATION</scope>
    <source>
        <tissue evidence="2">Whole plant</tissue>
    </source>
</reference>
<evidence type="ECO:0000313" key="1">
    <source>
        <dbReference type="Proteomes" id="UP000515211"/>
    </source>
</evidence>
<name>A0A6P4CFH1_ARADU</name>
<protein>
    <submittedName>
        <fullName evidence="2">Uncharacterized protein LOC107475246</fullName>
    </submittedName>
</protein>
<dbReference type="KEGG" id="adu:107475246"/>
<evidence type="ECO:0000313" key="2">
    <source>
        <dbReference type="RefSeq" id="XP_015950364.1"/>
    </source>
</evidence>
<dbReference type="AlphaFoldDB" id="A0A6P4CFH1"/>
<dbReference type="Proteomes" id="UP000515211">
    <property type="component" value="Chromosome 2"/>
</dbReference>
<sequence>MTTILNPMMANHETKFERLARQVERIARIVDYDVGDRQRMEENHEGIENVFKNENDNVLMGRENLQIIQWGQNADYVLARLCANQIGERYQVTRIVEDVLNGVGFNVDFMNRPYFVSAFSVVVQMAEVPRGVKNPKIITKFAGEVGKSTTEHIARYLFEIRNLANDENLKMKFFSSSLTKNAFT</sequence>
<gene>
    <name evidence="2" type="primary">LOC107475246</name>
</gene>
<dbReference type="OrthoDB" id="1166206at2759"/>
<dbReference type="RefSeq" id="XP_015950364.1">
    <property type="nucleotide sequence ID" value="XM_016094878.1"/>
</dbReference>
<proteinExistence type="predicted"/>